<dbReference type="EMBL" id="MU118014">
    <property type="protein sequence ID" value="KAF9648405.1"/>
    <property type="molecule type" value="Genomic_DNA"/>
</dbReference>
<evidence type="ECO:0000313" key="1">
    <source>
        <dbReference type="EMBL" id="KAF9648405.1"/>
    </source>
</evidence>
<dbReference type="Proteomes" id="UP000886501">
    <property type="component" value="Unassembled WGS sequence"/>
</dbReference>
<reference evidence="1" key="2">
    <citation type="journal article" date="2020" name="Nat. Commun.">
        <title>Large-scale genome sequencing of mycorrhizal fungi provides insights into the early evolution of symbiotic traits.</title>
        <authorList>
            <person name="Miyauchi S."/>
            <person name="Kiss E."/>
            <person name="Kuo A."/>
            <person name="Drula E."/>
            <person name="Kohler A."/>
            <person name="Sanchez-Garcia M."/>
            <person name="Morin E."/>
            <person name="Andreopoulos B."/>
            <person name="Barry K.W."/>
            <person name="Bonito G."/>
            <person name="Buee M."/>
            <person name="Carver A."/>
            <person name="Chen C."/>
            <person name="Cichocki N."/>
            <person name="Clum A."/>
            <person name="Culley D."/>
            <person name="Crous P.W."/>
            <person name="Fauchery L."/>
            <person name="Girlanda M."/>
            <person name="Hayes R.D."/>
            <person name="Keri Z."/>
            <person name="LaButti K."/>
            <person name="Lipzen A."/>
            <person name="Lombard V."/>
            <person name="Magnuson J."/>
            <person name="Maillard F."/>
            <person name="Murat C."/>
            <person name="Nolan M."/>
            <person name="Ohm R.A."/>
            <person name="Pangilinan J."/>
            <person name="Pereira M.F."/>
            <person name="Perotto S."/>
            <person name="Peter M."/>
            <person name="Pfister S."/>
            <person name="Riley R."/>
            <person name="Sitrit Y."/>
            <person name="Stielow J.B."/>
            <person name="Szollosi G."/>
            <person name="Zifcakova L."/>
            <person name="Stursova M."/>
            <person name="Spatafora J.W."/>
            <person name="Tedersoo L."/>
            <person name="Vaario L.M."/>
            <person name="Yamada A."/>
            <person name="Yan M."/>
            <person name="Wang P."/>
            <person name="Xu J."/>
            <person name="Bruns T."/>
            <person name="Baldrian P."/>
            <person name="Vilgalys R."/>
            <person name="Dunand C."/>
            <person name="Henrissat B."/>
            <person name="Grigoriev I.V."/>
            <person name="Hibbett D."/>
            <person name="Nagy L.G."/>
            <person name="Martin F.M."/>
        </authorList>
    </citation>
    <scope>NUCLEOTIDE SEQUENCE</scope>
    <source>
        <strain evidence="1">P2</strain>
    </source>
</reference>
<sequence length="229" mass="24556">MPNIALSTVMGRIEPAVLASTRRDGKLGHVRDSFDFHPLDCVISPFSNTEVPLPVTPSLGVESYTPTFDSVLNHPHLKAKGCRVGAKAALHARAKGAIVIGTASMEGKTELAKDRVTDSAILNRTGDPAEGPGNHKRGRCQPAALKLTGKNITFLRSSLRVPAEGGTIGAKRVVSLQHEGYGDLRAIAKMPGYAHTPEGRAKYTTPTVDVIQNDKVQIDIFREYRRGAG</sequence>
<proteinExistence type="predicted"/>
<accession>A0ACB6ZG45</accession>
<name>A0ACB6ZG45_THEGA</name>
<protein>
    <submittedName>
        <fullName evidence="1">Uncharacterized protein</fullName>
    </submittedName>
</protein>
<comment type="caution">
    <text evidence="1">The sequence shown here is derived from an EMBL/GenBank/DDBJ whole genome shotgun (WGS) entry which is preliminary data.</text>
</comment>
<reference evidence="1" key="1">
    <citation type="submission" date="2019-10" db="EMBL/GenBank/DDBJ databases">
        <authorList>
            <consortium name="DOE Joint Genome Institute"/>
            <person name="Kuo A."/>
            <person name="Miyauchi S."/>
            <person name="Kiss E."/>
            <person name="Drula E."/>
            <person name="Kohler A."/>
            <person name="Sanchez-Garcia M."/>
            <person name="Andreopoulos B."/>
            <person name="Barry K.W."/>
            <person name="Bonito G."/>
            <person name="Buee M."/>
            <person name="Carver A."/>
            <person name="Chen C."/>
            <person name="Cichocki N."/>
            <person name="Clum A."/>
            <person name="Culley D."/>
            <person name="Crous P.W."/>
            <person name="Fauchery L."/>
            <person name="Girlanda M."/>
            <person name="Hayes R."/>
            <person name="Keri Z."/>
            <person name="Labutti K."/>
            <person name="Lipzen A."/>
            <person name="Lombard V."/>
            <person name="Magnuson J."/>
            <person name="Maillard F."/>
            <person name="Morin E."/>
            <person name="Murat C."/>
            <person name="Nolan M."/>
            <person name="Ohm R."/>
            <person name="Pangilinan J."/>
            <person name="Pereira M."/>
            <person name="Perotto S."/>
            <person name="Peter M."/>
            <person name="Riley R."/>
            <person name="Sitrit Y."/>
            <person name="Stielow B."/>
            <person name="Szollosi G."/>
            <person name="Zifcakova L."/>
            <person name="Stursova M."/>
            <person name="Spatafora J.W."/>
            <person name="Tedersoo L."/>
            <person name="Vaario L.-M."/>
            <person name="Yamada A."/>
            <person name="Yan M."/>
            <person name="Wang P."/>
            <person name="Xu J."/>
            <person name="Bruns T."/>
            <person name="Baldrian P."/>
            <person name="Vilgalys R."/>
            <person name="Henrissat B."/>
            <person name="Grigoriev I.V."/>
            <person name="Hibbett D."/>
            <person name="Nagy L.G."/>
            <person name="Martin F.M."/>
        </authorList>
    </citation>
    <scope>NUCLEOTIDE SEQUENCE</scope>
    <source>
        <strain evidence="1">P2</strain>
    </source>
</reference>
<gene>
    <name evidence="1" type="ORF">BDM02DRAFT_3129096</name>
</gene>
<evidence type="ECO:0000313" key="2">
    <source>
        <dbReference type="Proteomes" id="UP000886501"/>
    </source>
</evidence>
<keyword evidence="2" id="KW-1185">Reference proteome</keyword>
<organism evidence="1 2">
    <name type="scientific">Thelephora ganbajun</name>
    <name type="common">Ganba fungus</name>
    <dbReference type="NCBI Taxonomy" id="370292"/>
    <lineage>
        <taxon>Eukaryota</taxon>
        <taxon>Fungi</taxon>
        <taxon>Dikarya</taxon>
        <taxon>Basidiomycota</taxon>
        <taxon>Agaricomycotina</taxon>
        <taxon>Agaricomycetes</taxon>
        <taxon>Thelephorales</taxon>
        <taxon>Thelephoraceae</taxon>
        <taxon>Thelephora</taxon>
    </lineage>
</organism>